<accession>A0A1I5RPS0</accession>
<dbReference type="Pfam" id="PF04255">
    <property type="entry name" value="DUF433"/>
    <property type="match status" value="1"/>
</dbReference>
<evidence type="ECO:0008006" key="3">
    <source>
        <dbReference type="Google" id="ProtNLM"/>
    </source>
</evidence>
<dbReference type="STRING" id="1465490.SAMN05444277_101353"/>
<proteinExistence type="predicted"/>
<dbReference type="AlphaFoldDB" id="A0A1I5RPS0"/>
<dbReference type="SUPFAM" id="SSF46689">
    <property type="entry name" value="Homeodomain-like"/>
    <property type="match status" value="1"/>
</dbReference>
<dbReference type="InterPro" id="IPR009057">
    <property type="entry name" value="Homeodomain-like_sf"/>
</dbReference>
<dbReference type="EMBL" id="FOXQ01000001">
    <property type="protein sequence ID" value="SFP60397.1"/>
    <property type="molecule type" value="Genomic_DNA"/>
</dbReference>
<dbReference type="Proteomes" id="UP000199031">
    <property type="component" value="Unassembled WGS sequence"/>
</dbReference>
<evidence type="ECO:0000313" key="1">
    <source>
        <dbReference type="EMBL" id="SFP60397.1"/>
    </source>
</evidence>
<dbReference type="Gene3D" id="1.10.10.10">
    <property type="entry name" value="Winged helix-like DNA-binding domain superfamily/Winged helix DNA-binding domain"/>
    <property type="match status" value="1"/>
</dbReference>
<gene>
    <name evidence="1" type="ORF">SAMN05444277_101353</name>
</gene>
<dbReference type="InterPro" id="IPR036388">
    <property type="entry name" value="WH-like_DNA-bd_sf"/>
</dbReference>
<dbReference type="RefSeq" id="WP_090653884.1">
    <property type="nucleotide sequence ID" value="NZ_FOXQ01000001.1"/>
</dbReference>
<sequence>MNTILRSESEKPKLMEAGLPFWKLVNMLDNGMTEEQIIIQYPLLSSAEIKVAMKYAGSTAVTINQ</sequence>
<dbReference type="InterPro" id="IPR007367">
    <property type="entry name" value="DUF433"/>
</dbReference>
<reference evidence="1 2" key="1">
    <citation type="submission" date="2016-10" db="EMBL/GenBank/DDBJ databases">
        <authorList>
            <person name="de Groot N.N."/>
        </authorList>
    </citation>
    <scope>NUCLEOTIDE SEQUENCE [LARGE SCALE GENOMIC DNA]</scope>
    <source>
        <strain evidence="1 2">DSM 28286</strain>
    </source>
</reference>
<protein>
    <recommendedName>
        <fullName evidence="3">DUF433 domain-containing protein</fullName>
    </recommendedName>
</protein>
<name>A0A1I5RPS0_9BACT</name>
<keyword evidence="2" id="KW-1185">Reference proteome</keyword>
<evidence type="ECO:0000313" key="2">
    <source>
        <dbReference type="Proteomes" id="UP000199031"/>
    </source>
</evidence>
<organism evidence="1 2">
    <name type="scientific">Parafilimonas terrae</name>
    <dbReference type="NCBI Taxonomy" id="1465490"/>
    <lineage>
        <taxon>Bacteria</taxon>
        <taxon>Pseudomonadati</taxon>
        <taxon>Bacteroidota</taxon>
        <taxon>Chitinophagia</taxon>
        <taxon>Chitinophagales</taxon>
        <taxon>Chitinophagaceae</taxon>
        <taxon>Parafilimonas</taxon>
    </lineage>
</organism>